<proteinExistence type="predicted"/>
<evidence type="ECO:0000313" key="1">
    <source>
        <dbReference type="EMBL" id="JAI03329.1"/>
    </source>
</evidence>
<organism evidence="1">
    <name type="scientific">Anguilla anguilla</name>
    <name type="common">European freshwater eel</name>
    <name type="synonym">Muraena anguilla</name>
    <dbReference type="NCBI Taxonomy" id="7936"/>
    <lineage>
        <taxon>Eukaryota</taxon>
        <taxon>Metazoa</taxon>
        <taxon>Chordata</taxon>
        <taxon>Craniata</taxon>
        <taxon>Vertebrata</taxon>
        <taxon>Euteleostomi</taxon>
        <taxon>Actinopterygii</taxon>
        <taxon>Neopterygii</taxon>
        <taxon>Teleostei</taxon>
        <taxon>Anguilliformes</taxon>
        <taxon>Anguillidae</taxon>
        <taxon>Anguilla</taxon>
    </lineage>
</organism>
<dbReference type="AlphaFoldDB" id="A0A0E9XNR0"/>
<accession>A0A0E9XNR0</accession>
<dbReference type="EMBL" id="GBXM01005249">
    <property type="protein sequence ID" value="JAI03329.1"/>
    <property type="molecule type" value="Transcribed_RNA"/>
</dbReference>
<reference evidence="1" key="1">
    <citation type="submission" date="2014-11" db="EMBL/GenBank/DDBJ databases">
        <authorList>
            <person name="Amaro Gonzalez C."/>
        </authorList>
    </citation>
    <scope>NUCLEOTIDE SEQUENCE</scope>
</reference>
<protein>
    <submittedName>
        <fullName evidence="1">Uncharacterized protein</fullName>
    </submittedName>
</protein>
<name>A0A0E9XNR0_ANGAN</name>
<reference evidence="1" key="2">
    <citation type="journal article" date="2015" name="Fish Shellfish Immunol.">
        <title>Early steps in the European eel (Anguilla anguilla)-Vibrio vulnificus interaction in the gills: Role of the RtxA13 toxin.</title>
        <authorList>
            <person name="Callol A."/>
            <person name="Pajuelo D."/>
            <person name="Ebbesson L."/>
            <person name="Teles M."/>
            <person name="MacKenzie S."/>
            <person name="Amaro C."/>
        </authorList>
    </citation>
    <scope>NUCLEOTIDE SEQUENCE</scope>
</reference>
<sequence>MKEELYAESKSPRNAGLCASGLKVLLSLFILWQFEVAQWRGGVFHPKHCSQISRKKPIIVLPS</sequence>